<feature type="transmembrane region" description="Helical" evidence="7">
    <location>
        <begin position="73"/>
        <end position="91"/>
    </location>
</feature>
<feature type="transmembrane region" description="Helical" evidence="7">
    <location>
        <begin position="36"/>
        <end position="53"/>
    </location>
</feature>
<keyword evidence="6 7" id="KW-0472">Membrane</keyword>
<feature type="transmembrane region" description="Helical" evidence="7">
    <location>
        <begin position="243"/>
        <end position="264"/>
    </location>
</feature>
<dbReference type="HOGENOM" id="CLU_028824_2_0_1"/>
<dbReference type="GO" id="GO:0006829">
    <property type="term" value="P:zinc ion transport"/>
    <property type="evidence" value="ECO:0007669"/>
    <property type="project" value="InterPro"/>
</dbReference>
<dbReference type="PANTHER" id="PTHR16133">
    <property type="entry name" value="SOLUTE CARRIER FAMILY 39 ZINC TRANSPORTER , MEMBER 9-RELATED"/>
    <property type="match status" value="1"/>
</dbReference>
<organism evidence="8 9">
    <name type="scientific">Hebeloma cylindrosporum</name>
    <dbReference type="NCBI Taxonomy" id="76867"/>
    <lineage>
        <taxon>Eukaryota</taxon>
        <taxon>Fungi</taxon>
        <taxon>Dikarya</taxon>
        <taxon>Basidiomycota</taxon>
        <taxon>Agaricomycotina</taxon>
        <taxon>Agaricomycetes</taxon>
        <taxon>Agaricomycetidae</taxon>
        <taxon>Agaricales</taxon>
        <taxon>Agaricineae</taxon>
        <taxon>Hymenogastraceae</taxon>
        <taxon>Hebeloma</taxon>
    </lineage>
</organism>
<evidence type="ECO:0008006" key="10">
    <source>
        <dbReference type="Google" id="ProtNLM"/>
    </source>
</evidence>
<evidence type="ECO:0000256" key="2">
    <source>
        <dbReference type="ARBA" id="ARBA00004394"/>
    </source>
</evidence>
<evidence type="ECO:0000256" key="1">
    <source>
        <dbReference type="ARBA" id="ARBA00004127"/>
    </source>
</evidence>
<sequence length="301" mass="31142">MALQLLVMSAILGAATFGVGMLPLFYAFSKNHLERLSVLGTGLLLGAALGVIIPEGVEATIEANPGKPPTGRIALALIIGFTLMLIMEQLISPSSHSHSLDGVPSNAQKLGSPLTDIEFDAELGDLSQAGRATDHTAASSLPISLDLHSGKDRAFPLLLGLAIHGSADGLALAGAMSFVVFLALIIHKAPTSLAFTTSLLSTSLSRPNCKKYVAIFSASTPLSAIVSYVLFSSLGKGNDGNLIGMALLISGGTFLYVATVLQPVSNHGTLPGDMKAASRVFLITIGMFIPLALSSLFDHGH</sequence>
<keyword evidence="3 7" id="KW-0812">Transmembrane</keyword>
<dbReference type="Pfam" id="PF02535">
    <property type="entry name" value="Zip"/>
    <property type="match status" value="1"/>
</dbReference>
<evidence type="ECO:0000313" key="8">
    <source>
        <dbReference type="EMBL" id="KIM43190.1"/>
    </source>
</evidence>
<reference evidence="9" key="2">
    <citation type="submission" date="2015-01" db="EMBL/GenBank/DDBJ databases">
        <title>Evolutionary Origins and Diversification of the Mycorrhizal Mutualists.</title>
        <authorList>
            <consortium name="DOE Joint Genome Institute"/>
            <consortium name="Mycorrhizal Genomics Consortium"/>
            <person name="Kohler A."/>
            <person name="Kuo A."/>
            <person name="Nagy L.G."/>
            <person name="Floudas D."/>
            <person name="Copeland A."/>
            <person name="Barry K.W."/>
            <person name="Cichocki N."/>
            <person name="Veneault-Fourrey C."/>
            <person name="LaButti K."/>
            <person name="Lindquist E.A."/>
            <person name="Lipzen A."/>
            <person name="Lundell T."/>
            <person name="Morin E."/>
            <person name="Murat C."/>
            <person name="Riley R."/>
            <person name="Ohm R."/>
            <person name="Sun H."/>
            <person name="Tunlid A."/>
            <person name="Henrissat B."/>
            <person name="Grigoriev I.V."/>
            <person name="Hibbett D.S."/>
            <person name="Martin F."/>
        </authorList>
    </citation>
    <scope>NUCLEOTIDE SEQUENCE [LARGE SCALE GENOMIC DNA]</scope>
    <source>
        <strain evidence="9">h7</strain>
    </source>
</reference>
<dbReference type="AlphaFoldDB" id="A0A0C3C2R6"/>
<evidence type="ECO:0000256" key="4">
    <source>
        <dbReference type="ARBA" id="ARBA00022989"/>
    </source>
</evidence>
<dbReference type="InterPro" id="IPR045891">
    <property type="entry name" value="ZIP9"/>
</dbReference>
<reference evidence="8 9" key="1">
    <citation type="submission" date="2014-04" db="EMBL/GenBank/DDBJ databases">
        <authorList>
            <consortium name="DOE Joint Genome Institute"/>
            <person name="Kuo A."/>
            <person name="Gay G."/>
            <person name="Dore J."/>
            <person name="Kohler A."/>
            <person name="Nagy L.G."/>
            <person name="Floudas D."/>
            <person name="Copeland A."/>
            <person name="Barry K.W."/>
            <person name="Cichocki N."/>
            <person name="Veneault-Fourrey C."/>
            <person name="LaButti K."/>
            <person name="Lindquist E.A."/>
            <person name="Lipzen A."/>
            <person name="Lundell T."/>
            <person name="Morin E."/>
            <person name="Murat C."/>
            <person name="Sun H."/>
            <person name="Tunlid A."/>
            <person name="Henrissat B."/>
            <person name="Grigoriev I.V."/>
            <person name="Hibbett D.S."/>
            <person name="Martin F."/>
            <person name="Nordberg H.P."/>
            <person name="Cantor M.N."/>
            <person name="Hua S.X."/>
        </authorList>
    </citation>
    <scope>NUCLEOTIDE SEQUENCE [LARGE SCALE GENOMIC DNA]</scope>
    <source>
        <strain evidence="9">h7</strain>
    </source>
</reference>
<feature type="transmembrane region" description="Helical" evidence="7">
    <location>
        <begin position="276"/>
        <end position="297"/>
    </location>
</feature>
<keyword evidence="4 7" id="KW-1133">Transmembrane helix</keyword>
<feature type="transmembrane region" description="Helical" evidence="7">
    <location>
        <begin position="6"/>
        <end position="29"/>
    </location>
</feature>
<feature type="transmembrane region" description="Helical" evidence="7">
    <location>
        <begin position="212"/>
        <end position="231"/>
    </location>
</feature>
<protein>
    <recommendedName>
        <fullName evidence="10">Zinc/iron permease</fullName>
    </recommendedName>
</protein>
<dbReference type="OrthoDB" id="19859at2759"/>
<evidence type="ECO:0000313" key="9">
    <source>
        <dbReference type="Proteomes" id="UP000053424"/>
    </source>
</evidence>
<evidence type="ECO:0000256" key="6">
    <source>
        <dbReference type="ARBA" id="ARBA00023136"/>
    </source>
</evidence>
<keyword evidence="5" id="KW-0333">Golgi apparatus</keyword>
<evidence type="ECO:0000256" key="5">
    <source>
        <dbReference type="ARBA" id="ARBA00023034"/>
    </source>
</evidence>
<evidence type="ECO:0000256" key="7">
    <source>
        <dbReference type="SAM" id="Phobius"/>
    </source>
</evidence>
<dbReference type="Proteomes" id="UP000053424">
    <property type="component" value="Unassembled WGS sequence"/>
</dbReference>
<dbReference type="InterPro" id="IPR003689">
    <property type="entry name" value="ZIP"/>
</dbReference>
<dbReference type="STRING" id="686832.A0A0C3C2R6"/>
<proteinExistence type="predicted"/>
<dbReference type="GO" id="GO:0000139">
    <property type="term" value="C:Golgi membrane"/>
    <property type="evidence" value="ECO:0007669"/>
    <property type="project" value="UniProtKB-SubCell"/>
</dbReference>
<gene>
    <name evidence="8" type="ORF">M413DRAFT_444004</name>
</gene>
<evidence type="ECO:0000256" key="3">
    <source>
        <dbReference type="ARBA" id="ARBA00022692"/>
    </source>
</evidence>
<dbReference type="EMBL" id="KN831776">
    <property type="protein sequence ID" value="KIM43190.1"/>
    <property type="molecule type" value="Genomic_DNA"/>
</dbReference>
<dbReference type="GO" id="GO:0046873">
    <property type="term" value="F:metal ion transmembrane transporter activity"/>
    <property type="evidence" value="ECO:0007669"/>
    <property type="project" value="InterPro"/>
</dbReference>
<keyword evidence="9" id="KW-1185">Reference proteome</keyword>
<comment type="subcellular location">
    <subcellularLocation>
        <location evidence="1">Endomembrane system</location>
        <topology evidence="1">Multi-pass membrane protein</topology>
    </subcellularLocation>
    <subcellularLocation>
        <location evidence="2">Golgi apparatus membrane</location>
    </subcellularLocation>
</comment>
<name>A0A0C3C2R6_HEBCY</name>
<dbReference type="PANTHER" id="PTHR16133:SF0">
    <property type="entry name" value="ZINC_IRON REGULATED TRANSPORTER-RELATED PROTEIN 102B, ISOFORM E"/>
    <property type="match status" value="1"/>
</dbReference>
<accession>A0A0C3C2R6</accession>